<dbReference type="RefSeq" id="WP_071082122.1">
    <property type="nucleotide sequence ID" value="NZ_MBLM01000003.1"/>
</dbReference>
<dbReference type="AlphaFoldDB" id="A0A1S1RKU4"/>
<reference evidence="2" key="1">
    <citation type="submission" date="2016-07" db="EMBL/GenBank/DDBJ databases">
        <title>Sequence Frankia sp. strain CcI1.17.</title>
        <authorList>
            <person name="Ghodhbane-Gtari F."/>
            <person name="Swanson E."/>
            <person name="Gueddou A."/>
            <person name="Morris K."/>
            <person name="Hezbri K."/>
            <person name="Ktari A."/>
            <person name="Nouioui I."/>
            <person name="Abebe-Akele F."/>
            <person name="Simpson S."/>
            <person name="Thomas K."/>
            <person name="Gtari M."/>
            <person name="Tisa L.S."/>
            <person name="Hurst S."/>
        </authorList>
    </citation>
    <scope>NUCLEOTIDE SEQUENCE [LARGE SCALE GENOMIC DNA]</scope>
    <source>
        <strain evidence="2">Cc1.17</strain>
    </source>
</reference>
<evidence type="ECO:0000313" key="1">
    <source>
        <dbReference type="EMBL" id="OHV45882.1"/>
    </source>
</evidence>
<comment type="caution">
    <text evidence="1">The sequence shown here is derived from an EMBL/GenBank/DDBJ whole genome shotgun (WGS) entry which is preliminary data.</text>
</comment>
<organism evidence="1 2">
    <name type="scientific">Parafrankia colletiae</name>
    <dbReference type="NCBI Taxonomy" id="573497"/>
    <lineage>
        <taxon>Bacteria</taxon>
        <taxon>Bacillati</taxon>
        <taxon>Actinomycetota</taxon>
        <taxon>Actinomycetes</taxon>
        <taxon>Frankiales</taxon>
        <taxon>Frankiaceae</taxon>
        <taxon>Parafrankia</taxon>
    </lineage>
</organism>
<evidence type="ECO:0000313" key="2">
    <source>
        <dbReference type="Proteomes" id="UP000179627"/>
    </source>
</evidence>
<dbReference type="EMBL" id="MBLM01000003">
    <property type="protein sequence ID" value="OHV45882.1"/>
    <property type="molecule type" value="Genomic_DNA"/>
</dbReference>
<dbReference type="OrthoDB" id="3211605at2"/>
<dbReference type="Proteomes" id="UP000179627">
    <property type="component" value="Unassembled WGS sequence"/>
</dbReference>
<accession>A0A1S1RKU4</accession>
<name>A0A1S1RKU4_9ACTN</name>
<protein>
    <submittedName>
        <fullName evidence="1">Uncharacterized protein</fullName>
    </submittedName>
</protein>
<sequence>MSLLGWRQWAVDGDGLLRPAWTPWSPFPSGMLLWRPDGLTEAHCLRATASGQDPPHDRLPAEDCLCGLYAWRDTALLAAARLPRWTRLPCVIGAVRLGGRVIIAERGYRAQRGYPVAVFDPRGLVSPRYSVARYRTWSALVAEWDDQHPLTRGPNLHQG</sequence>
<gene>
    <name evidence="1" type="ORF">CC117_08910</name>
</gene>
<proteinExistence type="predicted"/>
<keyword evidence="2" id="KW-1185">Reference proteome</keyword>